<evidence type="ECO:0000259" key="3">
    <source>
        <dbReference type="Pfam" id="PF00326"/>
    </source>
</evidence>
<organism evidence="4 5">
    <name type="scientific">Lysobacter brunescens</name>
    <dbReference type="NCBI Taxonomy" id="262323"/>
    <lineage>
        <taxon>Bacteria</taxon>
        <taxon>Pseudomonadati</taxon>
        <taxon>Pseudomonadota</taxon>
        <taxon>Gammaproteobacteria</taxon>
        <taxon>Lysobacterales</taxon>
        <taxon>Lysobacteraceae</taxon>
        <taxon>Lysobacter</taxon>
    </lineage>
</organism>
<dbReference type="PANTHER" id="PTHR42776">
    <property type="entry name" value="SERINE PEPTIDASE S9 FAMILY MEMBER"/>
    <property type="match status" value="1"/>
</dbReference>
<dbReference type="SUPFAM" id="SSF69304">
    <property type="entry name" value="Tricorn protease N-terminal domain"/>
    <property type="match status" value="1"/>
</dbReference>
<feature type="domain" description="Peptidase S9 prolyl oligopeptidase catalytic" evidence="3">
    <location>
        <begin position="447"/>
        <end position="659"/>
    </location>
</feature>
<dbReference type="Pfam" id="PF00326">
    <property type="entry name" value="Peptidase_S9"/>
    <property type="match status" value="1"/>
</dbReference>
<dbReference type="InterPro" id="IPR011042">
    <property type="entry name" value="6-blade_b-propeller_TolB-like"/>
</dbReference>
<evidence type="ECO:0000313" key="5">
    <source>
        <dbReference type="Proteomes" id="UP001597110"/>
    </source>
</evidence>
<feature type="signal peptide" evidence="2">
    <location>
        <begin position="1"/>
        <end position="38"/>
    </location>
</feature>
<protein>
    <submittedName>
        <fullName evidence="4">S9 family peptidase</fullName>
    </submittedName>
</protein>
<keyword evidence="2" id="KW-0732">Signal</keyword>
<dbReference type="EMBL" id="JBHTIF010000001">
    <property type="protein sequence ID" value="MFD0724547.1"/>
    <property type="molecule type" value="Genomic_DNA"/>
</dbReference>
<name>A0ABW2Y7L3_9GAMM</name>
<dbReference type="Gene3D" id="3.40.50.1820">
    <property type="entry name" value="alpha/beta hydrolase"/>
    <property type="match status" value="1"/>
</dbReference>
<dbReference type="Proteomes" id="UP001597110">
    <property type="component" value="Unassembled WGS sequence"/>
</dbReference>
<sequence>MPLTTTFATRPAVPARRAPARIAASLFLLCFASLPVAAATAPLPRKAFVLQPTVSSVTLSPDGRRIAWLREAGRAREVWLRTLDEGTTRRLLAHTPAESLDWSGDGRWLMLASPGQLDALAVTVHGAGQGRSGRMATLGAQVRRELLRIDETRPAAAIVLETTGPRGIAAQARWHLVRIDARGRRELLHGAAHRILGFALDPRGRLTHVQRVEGLSLVVRRIETDGRATEVLRCTQMRVCTPLVAGEDGSLLLRAHVDTGDGTERIALLRLGRDGTRQVLHADPYGEADLDGIVIDPATHAPRIVAYRSTIARNHALDPTLRPHLDALAARLPDRDLRLSLGRGPGVQWLVEARGGRQQGLRWHRYDPATGTLSLLFDDAPLHARDRTPATHIPDAMLSHRRPVQWQASDGMRLHGFLQLPPGRDAARAPLVVLVHGGPWNHARPEYNGIAQYLAHRGYVVFEPNFRGSTGHGIAYTLAANGDFGNGRVQRDIIEGTRHLLASGIGDPQRVAIAGASFGGYAALLGVTFEPDLFKAAIAFVPPPDMAWTLRWILRNPESMALGRTVPMPDMLRMLALDPDDTARMAALRAQSPMANLARLRRPVLLVAGGEDRRVGIAGVVEYAARLKLAGKDVSLFVDDEAGHVNRTPLARESNLYLLEAMLHRHLGGPAPTPPDGALRGYLSGSQRLCGPTLVALCPRAPTNGRTAQPRTAAPRD</sequence>
<gene>
    <name evidence="4" type="ORF">ACFQ0E_02935</name>
</gene>
<proteinExistence type="predicted"/>
<dbReference type="SUPFAM" id="SSF53474">
    <property type="entry name" value="alpha/beta-Hydrolases"/>
    <property type="match status" value="1"/>
</dbReference>
<evidence type="ECO:0000313" key="4">
    <source>
        <dbReference type="EMBL" id="MFD0724547.1"/>
    </source>
</evidence>
<keyword evidence="5" id="KW-1185">Reference proteome</keyword>
<dbReference type="PANTHER" id="PTHR42776:SF27">
    <property type="entry name" value="DIPEPTIDYL PEPTIDASE FAMILY MEMBER 6"/>
    <property type="match status" value="1"/>
</dbReference>
<dbReference type="InterPro" id="IPR029058">
    <property type="entry name" value="AB_hydrolase_fold"/>
</dbReference>
<accession>A0ABW2Y7L3</accession>
<dbReference type="InterPro" id="IPR001375">
    <property type="entry name" value="Peptidase_S9_cat"/>
</dbReference>
<evidence type="ECO:0000256" key="1">
    <source>
        <dbReference type="ARBA" id="ARBA00022801"/>
    </source>
</evidence>
<reference evidence="5" key="1">
    <citation type="journal article" date="2019" name="Int. J. Syst. Evol. Microbiol.">
        <title>The Global Catalogue of Microorganisms (GCM) 10K type strain sequencing project: providing services to taxonomists for standard genome sequencing and annotation.</title>
        <authorList>
            <consortium name="The Broad Institute Genomics Platform"/>
            <consortium name="The Broad Institute Genome Sequencing Center for Infectious Disease"/>
            <person name="Wu L."/>
            <person name="Ma J."/>
        </authorList>
    </citation>
    <scope>NUCLEOTIDE SEQUENCE [LARGE SCALE GENOMIC DNA]</scope>
    <source>
        <strain evidence="5">CCUG 55585</strain>
    </source>
</reference>
<dbReference type="Gene3D" id="2.120.10.30">
    <property type="entry name" value="TolB, C-terminal domain"/>
    <property type="match status" value="1"/>
</dbReference>
<keyword evidence="1" id="KW-0378">Hydrolase</keyword>
<evidence type="ECO:0000256" key="2">
    <source>
        <dbReference type="SAM" id="SignalP"/>
    </source>
</evidence>
<comment type="caution">
    <text evidence="4">The sequence shown here is derived from an EMBL/GenBank/DDBJ whole genome shotgun (WGS) entry which is preliminary data.</text>
</comment>
<feature type="chain" id="PRO_5045260860" evidence="2">
    <location>
        <begin position="39"/>
        <end position="717"/>
    </location>
</feature>
<dbReference type="RefSeq" id="WP_386822202.1">
    <property type="nucleotide sequence ID" value="NZ_JBHTIF010000001.1"/>
</dbReference>